<evidence type="ECO:0000256" key="4">
    <source>
        <dbReference type="ARBA" id="ARBA00022614"/>
    </source>
</evidence>
<sequence length="753" mass="83610">MALHVLSCLFGCVFALSFLVTTLVSLPYRRLDQVESLLAFKNEFLLSCNNSVTDSWTRDAISFDGVLFDEDTGGVTELKLRGACLSGTLDANSSLFRLQEIKYVDLSFNDFSSSLPAEFGRLTDLEYLDLHQNGFTGELPSSVNNLGLANTTILTKLYFLDLSNNRLQGKVPEWLWNLPSLTALSLSHNSLDSFDGSPESLHSSSVLVYLFMNSNAFRGYFPNIPPTVKYILASDNNFSGEMPLSLCNPRNLLFLDLSNNSLTGSVPRCLSDSLAVLNLHHNNLRSLPDTFSNSSLKMLDVSHNQISGKFPRSLVNCKSLEFVNVESNHINDTFPFWLKSLPNLLVLILRSNRFYGPISSPHYPLTFSKLIIVDISRNMFDGSLPPNYFMNWSAAISLAYDRPRLKFIGDSYSLGFHPSLSINNKGINMKLDRIVNVFAIVDFSGNKFGGEIPESIGLLKWLIVLDLSNNGFTGHIPSSLGNLTELESLDISRNQLSGTIPQELGKLSFLSYINISYNKLTGQIPQGTQFFVQPDSAFKGNIDLCGLPLQKSCLKNVSATTHTQHQNESAFKGNVDLCGFKENASATTQASHASKTMHTLNSSNPMLLFSILIVFHFVLLFSIPLSTNIDSSFLYSRLVSHLNMPPSSTCLPPEIFSPTGLFRLKNIFSLRSYVVVQDQLSELQMRRSKPNSANNWGTLMYIFNFSVGAGPVSGLIIPELSSNRTRGKITVERKGRSLEENIELSLNTRDEVT</sequence>
<evidence type="ECO:0000256" key="12">
    <source>
        <dbReference type="SAM" id="Phobius"/>
    </source>
</evidence>
<evidence type="ECO:0000256" key="3">
    <source>
        <dbReference type="ARBA" id="ARBA00022475"/>
    </source>
</evidence>
<accession>A0A8S9RVR4</accession>
<dbReference type="PROSITE" id="PS51450">
    <property type="entry name" value="LRR"/>
    <property type="match status" value="2"/>
</dbReference>
<dbReference type="InterPro" id="IPR003591">
    <property type="entry name" value="Leu-rich_rpt_typical-subtyp"/>
</dbReference>
<gene>
    <name evidence="14" type="ORF">F2Q69_00025876</name>
</gene>
<evidence type="ECO:0000256" key="6">
    <source>
        <dbReference type="ARBA" id="ARBA00022729"/>
    </source>
</evidence>
<protein>
    <recommendedName>
        <fullName evidence="16">Leucine-rich repeat-containing N-terminal plant-type domain-containing protein</fullName>
    </recommendedName>
</protein>
<dbReference type="FunFam" id="3.80.10.10:FF:000041">
    <property type="entry name" value="LRR receptor-like serine/threonine-protein kinase ERECTA"/>
    <property type="match status" value="1"/>
</dbReference>
<dbReference type="PRINTS" id="PR00019">
    <property type="entry name" value="LEURICHRPT"/>
</dbReference>
<organism evidence="14 15">
    <name type="scientific">Brassica cretica</name>
    <name type="common">Mustard</name>
    <dbReference type="NCBI Taxonomy" id="69181"/>
    <lineage>
        <taxon>Eukaryota</taxon>
        <taxon>Viridiplantae</taxon>
        <taxon>Streptophyta</taxon>
        <taxon>Embryophyta</taxon>
        <taxon>Tracheophyta</taxon>
        <taxon>Spermatophyta</taxon>
        <taxon>Magnoliopsida</taxon>
        <taxon>eudicotyledons</taxon>
        <taxon>Gunneridae</taxon>
        <taxon>Pentapetalae</taxon>
        <taxon>rosids</taxon>
        <taxon>malvids</taxon>
        <taxon>Brassicales</taxon>
        <taxon>Brassicaceae</taxon>
        <taxon>Brassiceae</taxon>
        <taxon>Brassica</taxon>
    </lineage>
</organism>
<feature type="chain" id="PRO_5035887232" description="Leucine-rich repeat-containing N-terminal plant-type domain-containing protein" evidence="13">
    <location>
        <begin position="16"/>
        <end position="753"/>
    </location>
</feature>
<dbReference type="EMBL" id="QGKX02000088">
    <property type="protein sequence ID" value="KAF3584666.1"/>
    <property type="molecule type" value="Genomic_DNA"/>
</dbReference>
<evidence type="ECO:0000256" key="8">
    <source>
        <dbReference type="ARBA" id="ARBA00022989"/>
    </source>
</evidence>
<comment type="subcellular location">
    <subcellularLocation>
        <location evidence="1">Cell membrane</location>
        <topology evidence="1">Single-pass type I membrane protein</topology>
    </subcellularLocation>
</comment>
<evidence type="ECO:0000256" key="7">
    <source>
        <dbReference type="ARBA" id="ARBA00022737"/>
    </source>
</evidence>
<proteinExistence type="inferred from homology"/>
<keyword evidence="6 13" id="KW-0732">Signal</keyword>
<dbReference type="PANTHER" id="PTHR48061">
    <property type="entry name" value="LEUCINE-RICH REPEAT RECEPTOR PROTEIN KINASE EMS1-LIKE-RELATED"/>
    <property type="match status" value="1"/>
</dbReference>
<keyword evidence="3" id="KW-1003">Cell membrane</keyword>
<evidence type="ECO:0000313" key="15">
    <source>
        <dbReference type="Proteomes" id="UP000712600"/>
    </source>
</evidence>
<dbReference type="Pfam" id="PF13855">
    <property type="entry name" value="LRR_8"/>
    <property type="match status" value="3"/>
</dbReference>
<comment type="caution">
    <text evidence="14">The sequence shown here is derived from an EMBL/GenBank/DDBJ whole genome shotgun (WGS) entry which is preliminary data.</text>
</comment>
<keyword evidence="11" id="KW-0325">Glycoprotein</keyword>
<dbReference type="InterPro" id="IPR001611">
    <property type="entry name" value="Leu-rich_rpt"/>
</dbReference>
<keyword evidence="7" id="KW-0677">Repeat</keyword>
<dbReference type="Gene3D" id="3.80.10.10">
    <property type="entry name" value="Ribonuclease Inhibitor"/>
    <property type="match status" value="2"/>
</dbReference>
<dbReference type="AlphaFoldDB" id="A0A8S9RVR4"/>
<dbReference type="InterPro" id="IPR046956">
    <property type="entry name" value="RLP23-like"/>
</dbReference>
<feature type="transmembrane region" description="Helical" evidence="12">
    <location>
        <begin position="606"/>
        <end position="627"/>
    </location>
</feature>
<dbReference type="PANTHER" id="PTHR48061:SF2">
    <property type="entry name" value="RECEPTOR LIKE PROTEIN 30-LIKE"/>
    <property type="match status" value="1"/>
</dbReference>
<evidence type="ECO:0000256" key="9">
    <source>
        <dbReference type="ARBA" id="ARBA00023136"/>
    </source>
</evidence>
<feature type="signal peptide" evidence="13">
    <location>
        <begin position="1"/>
        <end position="15"/>
    </location>
</feature>
<dbReference type="FunFam" id="3.80.10.10:FF:000213">
    <property type="entry name" value="Tyrosine-sulfated glycopeptide receptor 1"/>
    <property type="match status" value="1"/>
</dbReference>
<keyword evidence="8 12" id="KW-1133">Transmembrane helix</keyword>
<dbReference type="Pfam" id="PF00560">
    <property type="entry name" value="LRR_1"/>
    <property type="match status" value="3"/>
</dbReference>
<evidence type="ECO:0000256" key="1">
    <source>
        <dbReference type="ARBA" id="ARBA00004251"/>
    </source>
</evidence>
<name>A0A8S9RVR4_BRACR</name>
<evidence type="ECO:0000256" key="11">
    <source>
        <dbReference type="ARBA" id="ARBA00023180"/>
    </source>
</evidence>
<evidence type="ECO:0000256" key="5">
    <source>
        <dbReference type="ARBA" id="ARBA00022692"/>
    </source>
</evidence>
<keyword evidence="9 12" id="KW-0472">Membrane</keyword>
<evidence type="ECO:0000313" key="14">
    <source>
        <dbReference type="EMBL" id="KAF3584666.1"/>
    </source>
</evidence>
<evidence type="ECO:0000256" key="10">
    <source>
        <dbReference type="ARBA" id="ARBA00023170"/>
    </source>
</evidence>
<dbReference type="SUPFAM" id="SSF52058">
    <property type="entry name" value="L domain-like"/>
    <property type="match status" value="2"/>
</dbReference>
<comment type="similarity">
    <text evidence="2">Belongs to the RLP family.</text>
</comment>
<dbReference type="SMART" id="SM00369">
    <property type="entry name" value="LRR_TYP"/>
    <property type="match status" value="6"/>
</dbReference>
<dbReference type="InterPro" id="IPR032675">
    <property type="entry name" value="LRR_dom_sf"/>
</dbReference>
<dbReference type="Proteomes" id="UP000712600">
    <property type="component" value="Unassembled WGS sequence"/>
</dbReference>
<evidence type="ECO:0008006" key="16">
    <source>
        <dbReference type="Google" id="ProtNLM"/>
    </source>
</evidence>
<keyword evidence="5 12" id="KW-0812">Transmembrane</keyword>
<evidence type="ECO:0000256" key="13">
    <source>
        <dbReference type="SAM" id="SignalP"/>
    </source>
</evidence>
<keyword evidence="10" id="KW-0675">Receptor</keyword>
<keyword evidence="4" id="KW-0433">Leucine-rich repeat</keyword>
<evidence type="ECO:0000256" key="2">
    <source>
        <dbReference type="ARBA" id="ARBA00009592"/>
    </source>
</evidence>
<reference evidence="14" key="1">
    <citation type="submission" date="2019-12" db="EMBL/GenBank/DDBJ databases">
        <title>Genome sequencing and annotation of Brassica cretica.</title>
        <authorList>
            <person name="Studholme D.J."/>
            <person name="Sarris P."/>
        </authorList>
    </citation>
    <scope>NUCLEOTIDE SEQUENCE</scope>
    <source>
        <strain evidence="14">PFS-109/04</strain>
        <tissue evidence="14">Leaf</tissue>
    </source>
</reference>
<dbReference type="GO" id="GO:0005886">
    <property type="term" value="C:plasma membrane"/>
    <property type="evidence" value="ECO:0007669"/>
    <property type="project" value="UniProtKB-SubCell"/>
</dbReference>